<dbReference type="Proteomes" id="UP000502677">
    <property type="component" value="Chromosome"/>
</dbReference>
<organism evidence="1 2">
    <name type="scientific">Leucobacter viscericola</name>
    <dbReference type="NCBI Taxonomy" id="2714935"/>
    <lineage>
        <taxon>Bacteria</taxon>
        <taxon>Bacillati</taxon>
        <taxon>Actinomycetota</taxon>
        <taxon>Actinomycetes</taxon>
        <taxon>Micrococcales</taxon>
        <taxon>Microbacteriaceae</taxon>
        <taxon>Leucobacter</taxon>
    </lineage>
</organism>
<name>A0A6G7XGF8_9MICO</name>
<protein>
    <submittedName>
        <fullName evidence="1">Uncharacterized protein</fullName>
    </submittedName>
</protein>
<keyword evidence="2" id="KW-1185">Reference proteome</keyword>
<proteinExistence type="predicted"/>
<sequence length="78" mass="8846">MLEHLAMKGRGALVETRIIIGVLRTSDEKLDGSLDDSGYNVPLLENLVEGFVPLTCRWCLYGRVSLRLSHPTYKRRCI</sequence>
<dbReference type="RefSeq" id="WP_166291590.1">
    <property type="nucleotide sequence ID" value="NZ_CP049863.1"/>
</dbReference>
<dbReference type="KEGG" id="lvi:G7068_09805"/>
<accession>A0A6G7XGF8</accession>
<reference evidence="1 2" key="1">
    <citation type="submission" date="2020-03" db="EMBL/GenBank/DDBJ databases">
        <title>Leucobacter sp. nov., isolated from beetles.</title>
        <authorList>
            <person name="Hyun D.-W."/>
            <person name="Bae J.-W."/>
        </authorList>
    </citation>
    <scope>NUCLEOTIDE SEQUENCE [LARGE SCALE GENOMIC DNA]</scope>
    <source>
        <strain evidence="1 2">HDW9C</strain>
    </source>
</reference>
<evidence type="ECO:0000313" key="1">
    <source>
        <dbReference type="EMBL" id="QIK63461.1"/>
    </source>
</evidence>
<evidence type="ECO:0000313" key="2">
    <source>
        <dbReference type="Proteomes" id="UP000502677"/>
    </source>
</evidence>
<dbReference type="AlphaFoldDB" id="A0A6G7XGF8"/>
<dbReference type="EMBL" id="CP049863">
    <property type="protein sequence ID" value="QIK63461.1"/>
    <property type="molecule type" value="Genomic_DNA"/>
</dbReference>
<gene>
    <name evidence="1" type="ORF">G7068_09805</name>
</gene>